<comment type="caution">
    <text evidence="6">The sequence shown here is derived from an EMBL/GenBank/DDBJ whole genome shotgun (WGS) entry which is preliminary data.</text>
</comment>
<comment type="similarity">
    <text evidence="1">Belongs to the peptidase S10 family.</text>
</comment>
<dbReference type="Pfam" id="PF00450">
    <property type="entry name" value="Peptidase_S10"/>
    <property type="match status" value="1"/>
</dbReference>
<dbReference type="OrthoDB" id="443318at2759"/>
<sequence>MTGQAHKDLFPFNASFYAQLQNISDTCGYTDYLDKFVTYPPAGQLPLPAGATIDPVTKAVQDAIHAPHINWEACTSGSVYINKTTGAAGRDQSVASMLSIFPNVIEKSVRTVVVHGLADFILVAEGTRIAIQNMTWNGLQGFQTPIEPDSFIVDGMGNFGTMHQERGLTFVEFSYSGHMTPRTPFSICV</sequence>
<evidence type="ECO:0000256" key="2">
    <source>
        <dbReference type="ARBA" id="ARBA00022645"/>
    </source>
</evidence>
<dbReference type="Gene3D" id="3.40.50.1820">
    <property type="entry name" value="alpha/beta hydrolase"/>
    <property type="match status" value="1"/>
</dbReference>
<keyword evidence="3" id="KW-0645">Protease</keyword>
<evidence type="ECO:0000313" key="6">
    <source>
        <dbReference type="EMBL" id="PSS22696.1"/>
    </source>
</evidence>
<keyword evidence="7" id="KW-1185">Reference proteome</keyword>
<dbReference type="InterPro" id="IPR029058">
    <property type="entry name" value="AB_hydrolase_fold"/>
</dbReference>
<keyword evidence="4" id="KW-0378">Hydrolase</keyword>
<dbReference type="InterPro" id="IPR001563">
    <property type="entry name" value="Peptidase_S10"/>
</dbReference>
<evidence type="ECO:0000256" key="5">
    <source>
        <dbReference type="ARBA" id="ARBA00023180"/>
    </source>
</evidence>
<accession>A0A2R6R7G0</accession>
<gene>
    <name evidence="6" type="ORF">PHLCEN_2v2993</name>
</gene>
<dbReference type="EMBL" id="MLYV02000267">
    <property type="protein sequence ID" value="PSS22696.1"/>
    <property type="molecule type" value="Genomic_DNA"/>
</dbReference>
<dbReference type="Proteomes" id="UP000186601">
    <property type="component" value="Unassembled WGS sequence"/>
</dbReference>
<keyword evidence="5" id="KW-0325">Glycoprotein</keyword>
<proteinExistence type="inferred from homology"/>
<organism evidence="6 7">
    <name type="scientific">Hermanssonia centrifuga</name>
    <dbReference type="NCBI Taxonomy" id="98765"/>
    <lineage>
        <taxon>Eukaryota</taxon>
        <taxon>Fungi</taxon>
        <taxon>Dikarya</taxon>
        <taxon>Basidiomycota</taxon>
        <taxon>Agaricomycotina</taxon>
        <taxon>Agaricomycetes</taxon>
        <taxon>Polyporales</taxon>
        <taxon>Meruliaceae</taxon>
        <taxon>Hermanssonia</taxon>
    </lineage>
</organism>
<dbReference type="SUPFAM" id="SSF53474">
    <property type="entry name" value="alpha/beta-Hydrolases"/>
    <property type="match status" value="1"/>
</dbReference>
<evidence type="ECO:0000256" key="1">
    <source>
        <dbReference type="ARBA" id="ARBA00009431"/>
    </source>
</evidence>
<keyword evidence="2" id="KW-0121">Carboxypeptidase</keyword>
<dbReference type="GO" id="GO:0004185">
    <property type="term" value="F:serine-type carboxypeptidase activity"/>
    <property type="evidence" value="ECO:0007669"/>
    <property type="project" value="InterPro"/>
</dbReference>
<evidence type="ECO:0000256" key="4">
    <source>
        <dbReference type="ARBA" id="ARBA00022801"/>
    </source>
</evidence>
<reference evidence="6 7" key="1">
    <citation type="submission" date="2018-02" db="EMBL/GenBank/DDBJ databases">
        <title>Genome sequence of the basidiomycete white-rot fungus Phlebia centrifuga.</title>
        <authorList>
            <person name="Granchi Z."/>
            <person name="Peng M."/>
            <person name="de Vries R.P."/>
            <person name="Hilden K."/>
            <person name="Makela M.R."/>
            <person name="Grigoriev I."/>
            <person name="Riley R."/>
        </authorList>
    </citation>
    <scope>NUCLEOTIDE SEQUENCE [LARGE SCALE GENOMIC DNA]</scope>
    <source>
        <strain evidence="6 7">FBCC195</strain>
    </source>
</reference>
<name>A0A2R6R7G0_9APHY</name>
<evidence type="ECO:0000256" key="3">
    <source>
        <dbReference type="ARBA" id="ARBA00022670"/>
    </source>
</evidence>
<protein>
    <submittedName>
        <fullName evidence="6">Uncharacterized protein</fullName>
    </submittedName>
</protein>
<dbReference type="AlphaFoldDB" id="A0A2R6R7G0"/>
<dbReference type="GO" id="GO:0006508">
    <property type="term" value="P:proteolysis"/>
    <property type="evidence" value="ECO:0007669"/>
    <property type="project" value="UniProtKB-KW"/>
</dbReference>
<evidence type="ECO:0000313" key="7">
    <source>
        <dbReference type="Proteomes" id="UP000186601"/>
    </source>
</evidence>